<dbReference type="PANTHER" id="PTHR39428">
    <property type="entry name" value="F420H(2)-DEPENDENT QUINONE REDUCTASE RV1261C"/>
    <property type="match status" value="1"/>
</dbReference>
<protein>
    <submittedName>
        <fullName evidence="1">Nitroreductase family deazaflavin-dependent oxidoreductase</fullName>
    </submittedName>
</protein>
<dbReference type="InterPro" id="IPR012349">
    <property type="entry name" value="Split_barrel_FMN-bd"/>
</dbReference>
<accession>A0ABV6VJD9</accession>
<name>A0ABV6VJD9_9ACTN</name>
<organism evidence="1 2">
    <name type="scientific">Streptacidiphilus alkalitolerans</name>
    <dbReference type="NCBI Taxonomy" id="3342712"/>
    <lineage>
        <taxon>Bacteria</taxon>
        <taxon>Bacillati</taxon>
        <taxon>Actinomycetota</taxon>
        <taxon>Actinomycetes</taxon>
        <taxon>Kitasatosporales</taxon>
        <taxon>Streptomycetaceae</taxon>
        <taxon>Streptacidiphilus</taxon>
    </lineage>
</organism>
<dbReference type="EMBL" id="JBHEZX010000019">
    <property type="protein sequence ID" value="MFC1413859.1"/>
    <property type="molecule type" value="Genomic_DNA"/>
</dbReference>
<dbReference type="Gene3D" id="2.30.110.10">
    <property type="entry name" value="Electron Transport, Fmn-binding Protein, Chain A"/>
    <property type="match status" value="1"/>
</dbReference>
<keyword evidence="2" id="KW-1185">Reference proteome</keyword>
<comment type="caution">
    <text evidence="1">The sequence shown here is derived from an EMBL/GenBank/DDBJ whole genome shotgun (WGS) entry which is preliminary data.</text>
</comment>
<sequence>MATAHTPRPPRSRQEALVQKVSSTVLFARIAPHLLPPLDKAVHRLSGGKVMISQYMLPSVFLTTTGRRSGEPRVAPLACLPERGGSFLVVGSNFGRTDHPAWTGNLLAEPRALVEHRGRTVQVTAVLLAGEERELAWAALLRMWPPYAAYQARIDRQIRIFRLTPAAVERPAAAEGPGAAEGPAVEGPAVEGPEPGTSEGRPAPVKE</sequence>
<dbReference type="Proteomes" id="UP001592582">
    <property type="component" value="Unassembled WGS sequence"/>
</dbReference>
<proteinExistence type="predicted"/>
<evidence type="ECO:0000313" key="2">
    <source>
        <dbReference type="Proteomes" id="UP001592582"/>
    </source>
</evidence>
<gene>
    <name evidence="1" type="ORF">ACEZDG_31825</name>
</gene>
<dbReference type="Pfam" id="PF04075">
    <property type="entry name" value="F420H2_quin_red"/>
    <property type="match status" value="1"/>
</dbReference>
<reference evidence="1 2" key="1">
    <citation type="submission" date="2024-09" db="EMBL/GenBank/DDBJ databases">
        <authorList>
            <person name="Lee S.D."/>
        </authorList>
    </citation>
    <scope>NUCLEOTIDE SEQUENCE [LARGE SCALE GENOMIC DNA]</scope>
    <source>
        <strain evidence="1 2">N1-1</strain>
    </source>
</reference>
<dbReference type="PANTHER" id="PTHR39428:SF1">
    <property type="entry name" value="F420H(2)-DEPENDENT QUINONE REDUCTASE RV1261C"/>
    <property type="match status" value="1"/>
</dbReference>
<dbReference type="NCBIfam" id="TIGR00026">
    <property type="entry name" value="hi_GC_TIGR00026"/>
    <property type="match status" value="1"/>
</dbReference>
<evidence type="ECO:0000313" key="1">
    <source>
        <dbReference type="EMBL" id="MFC1413859.1"/>
    </source>
</evidence>
<dbReference type="SUPFAM" id="SSF50475">
    <property type="entry name" value="FMN-binding split barrel"/>
    <property type="match status" value="1"/>
</dbReference>
<dbReference type="InterPro" id="IPR004378">
    <property type="entry name" value="F420H2_quin_Rdtase"/>
</dbReference>